<dbReference type="FunFam" id="1.10.10.10:FF:000322">
    <property type="entry name" value="Probable disease resistance protein At1g63360"/>
    <property type="match status" value="1"/>
</dbReference>
<dbReference type="SMR" id="A0A3B6MWG1"/>
<evidence type="ECO:0000256" key="5">
    <source>
        <dbReference type="ARBA" id="ARBA00022821"/>
    </source>
</evidence>
<keyword evidence="12" id="KW-1185">Reference proteome</keyword>
<reference evidence="11" key="2">
    <citation type="submission" date="2018-10" db="UniProtKB">
        <authorList>
            <consortium name="EnsemblPlants"/>
        </authorList>
    </citation>
    <scope>IDENTIFICATION</scope>
</reference>
<dbReference type="Gramene" id="TraesCAD_scaffold_012116_01G000100.1">
    <property type="protein sequence ID" value="TraesCAD_scaffold_012116_01G000100.1"/>
    <property type="gene ID" value="TraesCAD_scaffold_012116_01G000100"/>
</dbReference>
<dbReference type="Gramene" id="TraesROB_scaffold_135065_01G000300.1">
    <property type="protein sequence ID" value="TraesROB_scaffold_135065_01G000300.1"/>
    <property type="gene ID" value="TraesROB_scaffold_135065_01G000300"/>
</dbReference>
<evidence type="ECO:0008006" key="13">
    <source>
        <dbReference type="Google" id="ProtNLM"/>
    </source>
</evidence>
<dbReference type="SUPFAM" id="SSF52058">
    <property type="entry name" value="L domain-like"/>
    <property type="match status" value="1"/>
</dbReference>
<evidence type="ECO:0000256" key="6">
    <source>
        <dbReference type="ARBA" id="ARBA00023054"/>
    </source>
</evidence>
<feature type="domain" description="Disease resistance R13L4/SHOC-2-like LRR" evidence="10">
    <location>
        <begin position="541"/>
        <end position="889"/>
    </location>
</feature>
<dbReference type="STRING" id="4565.A0A3B6MWG1"/>
<evidence type="ECO:0000259" key="7">
    <source>
        <dbReference type="Pfam" id="PF00931"/>
    </source>
</evidence>
<dbReference type="Gene3D" id="3.80.10.10">
    <property type="entry name" value="Ribonuclease Inhibitor"/>
    <property type="match status" value="1"/>
</dbReference>
<reference evidence="11" key="1">
    <citation type="submission" date="2018-08" db="EMBL/GenBank/DDBJ databases">
        <authorList>
            <person name="Rossello M."/>
        </authorList>
    </citation>
    <scope>NUCLEOTIDE SEQUENCE [LARGE SCALE GENOMIC DNA]</scope>
    <source>
        <strain evidence="11">cv. Chinese Spring</strain>
    </source>
</reference>
<dbReference type="Gramene" id="TraesKAR5D01G0294930.1">
    <property type="protein sequence ID" value="cds.TraesKAR5D01G0294930.1"/>
    <property type="gene ID" value="TraesKAR5D01G0294930"/>
</dbReference>
<keyword evidence="5" id="KW-0611">Plant defense</keyword>
<dbReference type="AlphaFoldDB" id="A0A3B6MWG1"/>
<dbReference type="Gramene" id="TraesWEE_scaffold_005365_01G000800.1">
    <property type="protein sequence ID" value="TraesWEE_scaffold_005365_01G000800.1"/>
    <property type="gene ID" value="TraesWEE_scaffold_005365_01G000800"/>
</dbReference>
<organism evidence="11">
    <name type="scientific">Triticum aestivum</name>
    <name type="common">Wheat</name>
    <dbReference type="NCBI Taxonomy" id="4565"/>
    <lineage>
        <taxon>Eukaryota</taxon>
        <taxon>Viridiplantae</taxon>
        <taxon>Streptophyta</taxon>
        <taxon>Embryophyta</taxon>
        <taxon>Tracheophyta</taxon>
        <taxon>Spermatophyta</taxon>
        <taxon>Magnoliopsida</taxon>
        <taxon>Liliopsida</taxon>
        <taxon>Poales</taxon>
        <taxon>Poaceae</taxon>
        <taxon>BOP clade</taxon>
        <taxon>Pooideae</taxon>
        <taxon>Triticodae</taxon>
        <taxon>Triticeae</taxon>
        <taxon>Triticinae</taxon>
        <taxon>Triticum</taxon>
    </lineage>
</organism>
<evidence type="ECO:0000259" key="10">
    <source>
        <dbReference type="Pfam" id="PF23598"/>
    </source>
</evidence>
<dbReference type="Pfam" id="PF23598">
    <property type="entry name" value="LRR_14"/>
    <property type="match status" value="1"/>
</dbReference>
<dbReference type="Gramene" id="TraesCS5D02G312800.1">
    <property type="protein sequence ID" value="TraesCS5D02G312800.1"/>
    <property type="gene ID" value="TraesCS5D02G312800"/>
</dbReference>
<dbReference type="GO" id="GO:0002758">
    <property type="term" value="P:innate immune response-activating signaling pathway"/>
    <property type="evidence" value="ECO:0007669"/>
    <property type="project" value="UniProtKB-ARBA"/>
</dbReference>
<dbReference type="Proteomes" id="UP000019116">
    <property type="component" value="Chromosome 5D"/>
</dbReference>
<dbReference type="PRINTS" id="PR00364">
    <property type="entry name" value="DISEASERSIST"/>
</dbReference>
<dbReference type="Gramene" id="TraesPARA_EIv1.0_1836340.1">
    <property type="protein sequence ID" value="TraesPARA_EIv1.0_1836340.1.CDS"/>
    <property type="gene ID" value="TraesPARA_EIv1.0_1836340"/>
</dbReference>
<dbReference type="GO" id="GO:0043531">
    <property type="term" value="F:ADP binding"/>
    <property type="evidence" value="ECO:0007669"/>
    <property type="project" value="InterPro"/>
</dbReference>
<dbReference type="InterPro" id="IPR002182">
    <property type="entry name" value="NB-ARC"/>
</dbReference>
<dbReference type="Pfam" id="PF18052">
    <property type="entry name" value="Rx_N"/>
    <property type="match status" value="1"/>
</dbReference>
<dbReference type="PANTHER" id="PTHR23155">
    <property type="entry name" value="DISEASE RESISTANCE PROTEIN RP"/>
    <property type="match status" value="1"/>
</dbReference>
<evidence type="ECO:0000256" key="1">
    <source>
        <dbReference type="ARBA" id="ARBA00008894"/>
    </source>
</evidence>
<dbReference type="Gene3D" id="1.20.5.4130">
    <property type="match status" value="1"/>
</dbReference>
<dbReference type="InterPro" id="IPR041118">
    <property type="entry name" value="Rx_N"/>
</dbReference>
<dbReference type="SUPFAM" id="SSF52540">
    <property type="entry name" value="P-loop containing nucleoside triphosphate hydrolases"/>
    <property type="match status" value="1"/>
</dbReference>
<dbReference type="GO" id="GO:0009626">
    <property type="term" value="P:plant-type hypersensitive response"/>
    <property type="evidence" value="ECO:0007669"/>
    <property type="project" value="UniProtKB-ARBA"/>
</dbReference>
<keyword evidence="2" id="KW-0433">Leucine-rich repeat</keyword>
<dbReference type="InterPro" id="IPR036388">
    <property type="entry name" value="WH-like_DNA-bd_sf"/>
</dbReference>
<protein>
    <recommendedName>
        <fullName evidence="13">AAA+ ATPase domain-containing protein</fullName>
    </recommendedName>
</protein>
<dbReference type="InterPro" id="IPR032675">
    <property type="entry name" value="LRR_dom_sf"/>
</dbReference>
<dbReference type="Pfam" id="PF23559">
    <property type="entry name" value="WHD_DRP"/>
    <property type="match status" value="1"/>
</dbReference>
<dbReference type="Gramene" id="TraesCS5D03G0708000.1">
    <property type="protein sequence ID" value="TraesCS5D03G0708000.1.CDS"/>
    <property type="gene ID" value="TraesCS5D03G0708000"/>
</dbReference>
<keyword evidence="6" id="KW-0175">Coiled coil</keyword>
<dbReference type="InterPro" id="IPR038005">
    <property type="entry name" value="RX-like_CC"/>
</dbReference>
<dbReference type="Pfam" id="PF00931">
    <property type="entry name" value="NB-ARC"/>
    <property type="match status" value="1"/>
</dbReference>
<keyword evidence="4" id="KW-0547">Nucleotide-binding</keyword>
<dbReference type="Gene3D" id="1.10.10.10">
    <property type="entry name" value="Winged helix-like DNA-binding domain superfamily/Winged helix DNA-binding domain"/>
    <property type="match status" value="1"/>
</dbReference>
<dbReference type="FunFam" id="3.40.50.300:FF:001091">
    <property type="entry name" value="Probable disease resistance protein At1g61300"/>
    <property type="match status" value="1"/>
</dbReference>
<name>A0A3B6MWG1_WHEAT</name>
<keyword evidence="3" id="KW-0677">Repeat</keyword>
<evidence type="ECO:0000259" key="9">
    <source>
        <dbReference type="Pfam" id="PF23559"/>
    </source>
</evidence>
<evidence type="ECO:0000259" key="8">
    <source>
        <dbReference type="Pfam" id="PF18052"/>
    </source>
</evidence>
<dbReference type="Gramene" id="TraesCLE_scaffold_181072_01G000300.1">
    <property type="protein sequence ID" value="TraesCLE_scaffold_181072_01G000300.1"/>
    <property type="gene ID" value="TraesCLE_scaffold_181072_01G000300"/>
</dbReference>
<dbReference type="InterPro" id="IPR042197">
    <property type="entry name" value="Apaf_helical"/>
</dbReference>
<evidence type="ECO:0000313" key="11">
    <source>
        <dbReference type="EnsemblPlants" id="TraesCS5D02G312800.1"/>
    </source>
</evidence>
<evidence type="ECO:0000256" key="2">
    <source>
        <dbReference type="ARBA" id="ARBA00022614"/>
    </source>
</evidence>
<evidence type="ECO:0000256" key="4">
    <source>
        <dbReference type="ARBA" id="ARBA00022741"/>
    </source>
</evidence>
<dbReference type="EnsemblPlants" id="TraesCS5D02G312800.1">
    <property type="protein sequence ID" value="TraesCS5D02G312800.1"/>
    <property type="gene ID" value="TraesCS5D02G312800"/>
</dbReference>
<dbReference type="Gene3D" id="3.40.50.300">
    <property type="entry name" value="P-loop containing nucleotide triphosphate hydrolases"/>
    <property type="match status" value="1"/>
</dbReference>
<dbReference type="GO" id="GO:0042742">
    <property type="term" value="P:defense response to bacterium"/>
    <property type="evidence" value="ECO:0007669"/>
    <property type="project" value="UniProtKB-ARBA"/>
</dbReference>
<feature type="domain" description="NB-ARC" evidence="7">
    <location>
        <begin position="167"/>
        <end position="337"/>
    </location>
</feature>
<accession>A0A3B6MWG1</accession>
<dbReference type="PANTHER" id="PTHR23155:SF999">
    <property type="entry name" value="NB-ARC DOMAIN CONTAINING PROTEIN, EXPRESSED"/>
    <property type="match status" value="1"/>
</dbReference>
<dbReference type="InterPro" id="IPR055414">
    <property type="entry name" value="LRR_R13L4/SHOC2-like"/>
</dbReference>
<proteinExistence type="inferred from homology"/>
<dbReference type="InterPro" id="IPR044974">
    <property type="entry name" value="Disease_R_plants"/>
</dbReference>
<feature type="domain" description="Disease resistance N-terminal" evidence="8">
    <location>
        <begin position="12"/>
        <end position="94"/>
    </location>
</feature>
<feature type="domain" description="Disease resistance protein winged helix" evidence="9">
    <location>
        <begin position="426"/>
        <end position="491"/>
    </location>
</feature>
<comment type="similarity">
    <text evidence="1">Belongs to the disease resistance NB-LRR family.</text>
</comment>
<evidence type="ECO:0000256" key="3">
    <source>
        <dbReference type="ARBA" id="ARBA00022737"/>
    </source>
</evidence>
<dbReference type="Gene3D" id="1.10.8.430">
    <property type="entry name" value="Helical domain of apoptotic protease-activating factors"/>
    <property type="match status" value="1"/>
</dbReference>
<dbReference type="CDD" id="cd14798">
    <property type="entry name" value="RX-CC_like"/>
    <property type="match status" value="1"/>
</dbReference>
<dbReference type="InterPro" id="IPR027417">
    <property type="entry name" value="P-loop_NTPase"/>
</dbReference>
<sequence>MEGVIAVAMTGAMSSLISKLAALLEKKYKLSKDAKKEIISLKDEMSSMNALLLKLSRFDELDEQQKDWRDKVRELSYGMEDCIDIFMNDLDSADAKAGLLGGLKKLKAHYKIANRIEELKAKVLEASDRHNRYKLDEHVGSSRGPEAIDPRVQALYTEADSLVGIDSRKDKLIELLRMEENAPQLHVVSVVGFGGMGKTTLAKQVHDKIKSQFDCTAFVSVSQNSNLVKVLSDILSGVWGPVPSFLNEERQLIDKLREVLQNKRYLIVIDDIWAMEAWNIIKCSFMENNRGSRVIITTRIEDVAHACCSCFHGHVYNIKPLNDLDSRRLFHRRIFPSEDACPEKLTNVSDKILKKCQGVPLAIPSVASLLANHKEVNSKEFWERIQNYLSLKLEGNPALEWMRHVLNLGYNYLSLDLKTCMLYLGIFPEDSEIRKDDLVKRWIAEGFVGLEEIAENYFSELINKNMIQIAEFDDCGNVLSCRVHDLMLDFIILKSTEENFFTITKESPVITMKGSMEVRRLSLQLRNTECNHVLGNIALAQVRSFNFWGPGQCMPSLSRFQLVRVLHLDVYDSKEEQYDLPSVRSLFLLTYLRIRGLKCDELLKQLQTLKHLKSLEIVGGGNRGELDVRYLPSMLWHLIVPQNLTLFGEIGRMEALRTLHQPFIIHVEILKGLGNLKNLRELKLYLFGFSDFEDALLPSLCRLDSLRSLATDGYTLGYDCLTYWNPPPRHLHRLHALNGPFSMVPDWIVQLENLKSLEMQLVSLPRVGVEVLASLTTLVHLILRVRGSVRDHAPEEDVVVVRGATFPNLKNLVFVYEVPCLTFEAGAMPRLHNLTIECCVQAVRQADGVLNGIEHLGSLRACKVHIYKWANLFRESFDRFAAVAQGGEHVFQEEAPHMQVQSLRAAISKAVNKHPGNPNNSTRKHVTCFQYMFMVLWSAVLVYQVNWLRCEQMEAGAKCLQCWAAVQGAKGS</sequence>
<evidence type="ECO:0000313" key="12">
    <source>
        <dbReference type="Proteomes" id="UP000019116"/>
    </source>
</evidence>
<dbReference type="InterPro" id="IPR058922">
    <property type="entry name" value="WHD_DRP"/>
</dbReference>